<dbReference type="Proteomes" id="UP000195602">
    <property type="component" value="Unassembled WGS sequence"/>
</dbReference>
<comment type="subcellular location">
    <subcellularLocation>
        <location evidence="1">Membrane</location>
        <topology evidence="1">Multi-pass membrane protein</topology>
    </subcellularLocation>
</comment>
<evidence type="ECO:0000256" key="3">
    <source>
        <dbReference type="ARBA" id="ARBA00022989"/>
    </source>
</evidence>
<keyword evidence="4 7" id="KW-0472">Membrane</keyword>
<evidence type="ECO:0000256" key="1">
    <source>
        <dbReference type="ARBA" id="ARBA00004141"/>
    </source>
</evidence>
<dbReference type="GO" id="GO:0016020">
    <property type="term" value="C:membrane"/>
    <property type="evidence" value="ECO:0007669"/>
    <property type="project" value="UniProtKB-SubCell"/>
</dbReference>
<accession>A0AA91T1N3</accession>
<evidence type="ECO:0000256" key="7">
    <source>
        <dbReference type="SAM" id="Phobius"/>
    </source>
</evidence>
<name>A0AA91T1N3_CLALS</name>
<dbReference type="GO" id="GO:0038023">
    <property type="term" value="F:signaling receptor activity"/>
    <property type="evidence" value="ECO:0007669"/>
    <property type="project" value="TreeGrafter"/>
</dbReference>
<dbReference type="GO" id="GO:0046872">
    <property type="term" value="F:metal ion binding"/>
    <property type="evidence" value="ECO:0007669"/>
    <property type="project" value="UniProtKB-KW"/>
</dbReference>
<reference evidence="8 9" key="1">
    <citation type="submission" date="2017-04" db="EMBL/GenBank/DDBJ databases">
        <title>Draft genome of the yeast Clavispora lusitaniae type strain CBS 6936.</title>
        <authorList>
            <person name="Durrens P."/>
            <person name="Klopp C."/>
            <person name="Biteau N."/>
            <person name="Fitton-Ouhabi V."/>
            <person name="Dementhon K."/>
            <person name="Accoceberry I."/>
            <person name="Sherman D.J."/>
            <person name="Noel T."/>
        </authorList>
    </citation>
    <scope>NUCLEOTIDE SEQUENCE [LARGE SCALE GENOMIC DNA]</scope>
    <source>
        <strain evidence="8 9">CBS 6936</strain>
    </source>
</reference>
<feature type="transmembrane region" description="Helical" evidence="7">
    <location>
        <begin position="257"/>
        <end position="275"/>
    </location>
</feature>
<feature type="region of interest" description="Disordered" evidence="6">
    <location>
        <begin position="65"/>
        <end position="86"/>
    </location>
</feature>
<feature type="transmembrane region" description="Helical" evidence="7">
    <location>
        <begin position="416"/>
        <end position="437"/>
    </location>
</feature>
<evidence type="ECO:0000256" key="6">
    <source>
        <dbReference type="SAM" id="MobiDB-lite"/>
    </source>
</evidence>
<feature type="transmembrane region" description="Helical" evidence="7">
    <location>
        <begin position="354"/>
        <end position="374"/>
    </location>
</feature>
<feature type="transmembrane region" description="Helical" evidence="7">
    <location>
        <begin position="329"/>
        <end position="347"/>
    </location>
</feature>
<dbReference type="InterPro" id="IPR004254">
    <property type="entry name" value="AdipoR/HlyIII-related"/>
</dbReference>
<evidence type="ECO:0000256" key="2">
    <source>
        <dbReference type="ARBA" id="ARBA00022692"/>
    </source>
</evidence>
<dbReference type="EMBL" id="LYUB02000009">
    <property type="protein sequence ID" value="OVF08147.1"/>
    <property type="molecule type" value="Genomic_DNA"/>
</dbReference>
<evidence type="ECO:0000256" key="5">
    <source>
        <dbReference type="PIRSR" id="PIRSR604254-1"/>
    </source>
</evidence>
<proteinExistence type="predicted"/>
<organism evidence="8 9">
    <name type="scientific">Clavispora lusitaniae</name>
    <name type="common">Candida lusitaniae</name>
    <dbReference type="NCBI Taxonomy" id="36911"/>
    <lineage>
        <taxon>Eukaryota</taxon>
        <taxon>Fungi</taxon>
        <taxon>Dikarya</taxon>
        <taxon>Ascomycota</taxon>
        <taxon>Saccharomycotina</taxon>
        <taxon>Pichiomycetes</taxon>
        <taxon>Metschnikowiaceae</taxon>
        <taxon>Clavispora</taxon>
    </lineage>
</organism>
<dbReference type="PANTHER" id="PTHR20855">
    <property type="entry name" value="ADIPOR/PROGESTIN RECEPTOR-RELATED"/>
    <property type="match status" value="1"/>
</dbReference>
<evidence type="ECO:0000256" key="4">
    <source>
        <dbReference type="ARBA" id="ARBA00023136"/>
    </source>
</evidence>
<feature type="binding site" evidence="5">
    <location>
        <position position="310"/>
    </location>
    <ligand>
        <name>Zn(2+)</name>
        <dbReference type="ChEBI" id="CHEBI:29105"/>
    </ligand>
</feature>
<evidence type="ECO:0000313" key="8">
    <source>
        <dbReference type="EMBL" id="OVF08147.1"/>
    </source>
</evidence>
<gene>
    <name evidence="8" type="ORF">A9F13_09g00715</name>
</gene>
<dbReference type="KEGG" id="clus:A9F13_09g00715"/>
<sequence>MSTTIVSGVRNRNHTNKLPPQVTETQTSESLLIEKLDAFLSSIESRLERFERYFQVVGAGASETLVESEGNGKNPTQSHNRRGSTASLSSLKTLSATHMNQVYEQLRSVKDHVLQTSITNLEYLYKTLDEKYNDLFSNDESSLILPEEDVTNEALSTNIINTIQFFEQKLSHIDQFIKSRTPAATDNYDHDSKFNRFRFFNFNKALKEAEEKYLHYYQLPLSWRENRYIIHGYRFSLQHKDILKSMFHFNHNETGNIWTHIIGTVLMLYLGLVHFPKTDVFAANTWVDNMVMYVFLLAAIECLVSSVLWHTYSCFAHLQIRNRFACVDYTGITVLITCSVISAEYCALYNSSKLLYLFVGFSIISGLSGLLFNWSPYFDKPECRPLRIVFFVCLALLGGTTFLCKWRYEGFLPSLYFYLPLVYNSFVWYWTGVVFYGGLIPERWRYDIIINEDSTCRHTHTTSDVLTGHIENCGEEEMEEMEHEMEELGLHEESDSVSVTVEAEDSDSEDKIQDILAKHFPAEPMRTPYHRDLFSLWWVDYILSSHNIWHVCVVLGVTGHYFSLLSMYRCVRQIS</sequence>
<dbReference type="Pfam" id="PF03006">
    <property type="entry name" value="HlyIII"/>
    <property type="match status" value="1"/>
</dbReference>
<keyword evidence="3 7" id="KW-1133">Transmembrane helix</keyword>
<keyword evidence="2 7" id="KW-0812">Transmembrane</keyword>
<keyword evidence="8" id="KW-0675">Receptor</keyword>
<keyword evidence="5" id="KW-0862">Zinc</keyword>
<evidence type="ECO:0000313" key="9">
    <source>
        <dbReference type="Proteomes" id="UP000195602"/>
    </source>
</evidence>
<protein>
    <submittedName>
        <fullName evidence="8">ADIPOR-like receptor</fullName>
    </submittedName>
</protein>
<feature type="region of interest" description="Disordered" evidence="6">
    <location>
        <begin position="1"/>
        <end position="23"/>
    </location>
</feature>
<dbReference type="GO" id="GO:0006882">
    <property type="term" value="P:intracellular zinc ion homeostasis"/>
    <property type="evidence" value="ECO:0007669"/>
    <property type="project" value="TreeGrafter"/>
</dbReference>
<dbReference type="AlphaFoldDB" id="A0AA91T1N3"/>
<keyword evidence="5" id="KW-0479">Metal-binding</keyword>
<feature type="transmembrane region" description="Helical" evidence="7">
    <location>
        <begin position="287"/>
        <end position="309"/>
    </location>
</feature>
<feature type="transmembrane region" description="Helical" evidence="7">
    <location>
        <begin position="386"/>
        <end position="404"/>
    </location>
</feature>
<comment type="caution">
    <text evidence="8">The sequence shown here is derived from an EMBL/GenBank/DDBJ whole genome shotgun (WGS) entry which is preliminary data.</text>
</comment>
<dbReference type="PANTHER" id="PTHR20855:SF97">
    <property type="entry name" value="ADIPOR-LIKE RECEPTOR IZH3-RELATED"/>
    <property type="match status" value="1"/>
</dbReference>